<feature type="domain" description="GRF-type" evidence="6">
    <location>
        <begin position="26"/>
        <end position="68"/>
    </location>
</feature>
<keyword evidence="2 4" id="KW-0863">Zinc-finger</keyword>
<organism evidence="7 8">
    <name type="scientific">Stylosanthes scabra</name>
    <dbReference type="NCBI Taxonomy" id="79078"/>
    <lineage>
        <taxon>Eukaryota</taxon>
        <taxon>Viridiplantae</taxon>
        <taxon>Streptophyta</taxon>
        <taxon>Embryophyta</taxon>
        <taxon>Tracheophyta</taxon>
        <taxon>Spermatophyta</taxon>
        <taxon>Magnoliopsida</taxon>
        <taxon>eudicotyledons</taxon>
        <taxon>Gunneridae</taxon>
        <taxon>Pentapetalae</taxon>
        <taxon>rosids</taxon>
        <taxon>fabids</taxon>
        <taxon>Fabales</taxon>
        <taxon>Fabaceae</taxon>
        <taxon>Papilionoideae</taxon>
        <taxon>50 kb inversion clade</taxon>
        <taxon>dalbergioids sensu lato</taxon>
        <taxon>Dalbergieae</taxon>
        <taxon>Pterocarpus clade</taxon>
        <taxon>Stylosanthes</taxon>
    </lineage>
</organism>
<evidence type="ECO:0000256" key="1">
    <source>
        <dbReference type="ARBA" id="ARBA00022723"/>
    </source>
</evidence>
<reference evidence="7 8" key="1">
    <citation type="journal article" date="2023" name="Plants (Basel)">
        <title>Bridging the Gap: Combining Genomics and Transcriptomics Approaches to Understand Stylosanthes scabra, an Orphan Legume from the Brazilian Caatinga.</title>
        <authorList>
            <person name="Ferreira-Neto J.R.C."/>
            <person name="da Silva M.D."/>
            <person name="Binneck E."/>
            <person name="de Melo N.F."/>
            <person name="da Silva R.H."/>
            <person name="de Melo A.L.T.M."/>
            <person name="Pandolfi V."/>
            <person name="Bustamante F.O."/>
            <person name="Brasileiro-Vidal A.C."/>
            <person name="Benko-Iseppon A.M."/>
        </authorList>
    </citation>
    <scope>NUCLEOTIDE SEQUENCE [LARGE SCALE GENOMIC DNA]</scope>
    <source>
        <tissue evidence="7">Leaves</tissue>
    </source>
</reference>
<keyword evidence="5" id="KW-0812">Transmembrane</keyword>
<keyword evidence="8" id="KW-1185">Reference proteome</keyword>
<dbReference type="InterPro" id="IPR010666">
    <property type="entry name" value="Znf_GRF"/>
</dbReference>
<dbReference type="PROSITE" id="PS51999">
    <property type="entry name" value="ZF_GRF"/>
    <property type="match status" value="1"/>
</dbReference>
<keyword evidence="1" id="KW-0479">Metal-binding</keyword>
<protein>
    <recommendedName>
        <fullName evidence="6">GRF-type domain-containing protein</fullName>
    </recommendedName>
</protein>
<accession>A0ABU6WWK6</accession>
<evidence type="ECO:0000256" key="5">
    <source>
        <dbReference type="SAM" id="Phobius"/>
    </source>
</evidence>
<gene>
    <name evidence="7" type="ORF">PIB30_099744</name>
</gene>
<evidence type="ECO:0000313" key="7">
    <source>
        <dbReference type="EMBL" id="MED6189816.1"/>
    </source>
</evidence>
<evidence type="ECO:0000256" key="2">
    <source>
        <dbReference type="ARBA" id="ARBA00022771"/>
    </source>
</evidence>
<dbReference type="Pfam" id="PF06839">
    <property type="entry name" value="Zn_ribbon_GRF"/>
    <property type="match status" value="1"/>
</dbReference>
<dbReference type="PANTHER" id="PTHR33248">
    <property type="entry name" value="ZINC ION-BINDING PROTEIN"/>
    <property type="match status" value="1"/>
</dbReference>
<evidence type="ECO:0000256" key="3">
    <source>
        <dbReference type="ARBA" id="ARBA00022833"/>
    </source>
</evidence>
<evidence type="ECO:0000256" key="4">
    <source>
        <dbReference type="PROSITE-ProRule" id="PRU01343"/>
    </source>
</evidence>
<dbReference type="EMBL" id="JASCZI010183948">
    <property type="protein sequence ID" value="MED6189816.1"/>
    <property type="molecule type" value="Genomic_DNA"/>
</dbReference>
<evidence type="ECO:0000313" key="8">
    <source>
        <dbReference type="Proteomes" id="UP001341840"/>
    </source>
</evidence>
<feature type="transmembrane region" description="Helical" evidence="5">
    <location>
        <begin position="105"/>
        <end position="123"/>
    </location>
</feature>
<name>A0ABU6WWK6_9FABA</name>
<proteinExistence type="predicted"/>
<dbReference type="Proteomes" id="UP001341840">
    <property type="component" value="Unassembled WGS sequence"/>
</dbReference>
<sequence>MAASQSSTCLRMTQITSSAQRRTLVCHHGVRLVFRVSGTKENPGRRFRGCVYYEVQEECGFFQWADQWVDREQVEVEKDQEKAKLRKKVVALKSKLKAMEGKMKIVGFLGLVGWLGFLCLWLQN</sequence>
<keyword evidence="5" id="KW-1133">Transmembrane helix</keyword>
<evidence type="ECO:0000259" key="6">
    <source>
        <dbReference type="PROSITE" id="PS51999"/>
    </source>
</evidence>
<keyword evidence="5" id="KW-0472">Membrane</keyword>
<comment type="caution">
    <text evidence="7">The sequence shown here is derived from an EMBL/GenBank/DDBJ whole genome shotgun (WGS) entry which is preliminary data.</text>
</comment>
<keyword evidence="3" id="KW-0862">Zinc</keyword>